<dbReference type="PANTHER" id="PTHR22753">
    <property type="entry name" value="TRANSMEMBRANE PROTEIN 68"/>
    <property type="match status" value="1"/>
</dbReference>
<dbReference type="AlphaFoldDB" id="A0AAV5CIR4"/>
<dbReference type="InterPro" id="IPR029058">
    <property type="entry name" value="AB_hydrolase_fold"/>
</dbReference>
<proteinExistence type="predicted"/>
<dbReference type="SUPFAM" id="SSF53474">
    <property type="entry name" value="alpha/beta-Hydrolases"/>
    <property type="match status" value="1"/>
</dbReference>
<dbReference type="EMBL" id="BQKI01000007">
    <property type="protein sequence ID" value="GJM98318.1"/>
    <property type="molecule type" value="Genomic_DNA"/>
</dbReference>
<name>A0AAV5CIR4_ELECO</name>
<dbReference type="GO" id="GO:0016020">
    <property type="term" value="C:membrane"/>
    <property type="evidence" value="ECO:0007669"/>
    <property type="project" value="TreeGrafter"/>
</dbReference>
<evidence type="ECO:0000313" key="2">
    <source>
        <dbReference type="EMBL" id="GJM98318.1"/>
    </source>
</evidence>
<reference evidence="2" key="2">
    <citation type="submission" date="2021-12" db="EMBL/GenBank/DDBJ databases">
        <title>Resequencing data analysis of finger millet.</title>
        <authorList>
            <person name="Hatakeyama M."/>
            <person name="Aluri S."/>
            <person name="Balachadran M.T."/>
            <person name="Sivarajan S.R."/>
            <person name="Poveda L."/>
            <person name="Shimizu-Inatsugi R."/>
            <person name="Schlapbach R."/>
            <person name="Sreeman S.M."/>
            <person name="Shimizu K.K."/>
        </authorList>
    </citation>
    <scope>NUCLEOTIDE SEQUENCE</scope>
</reference>
<comment type="caution">
    <text evidence="2">The sequence shown here is derived from an EMBL/GenBank/DDBJ whole genome shotgun (WGS) entry which is preliminary data.</text>
</comment>
<protein>
    <recommendedName>
        <fullName evidence="1">Serine aminopeptidase S33 domain-containing protein</fullName>
    </recommendedName>
</protein>
<organism evidence="2 3">
    <name type="scientific">Eleusine coracana subsp. coracana</name>
    <dbReference type="NCBI Taxonomy" id="191504"/>
    <lineage>
        <taxon>Eukaryota</taxon>
        <taxon>Viridiplantae</taxon>
        <taxon>Streptophyta</taxon>
        <taxon>Embryophyta</taxon>
        <taxon>Tracheophyta</taxon>
        <taxon>Spermatophyta</taxon>
        <taxon>Magnoliopsida</taxon>
        <taxon>Liliopsida</taxon>
        <taxon>Poales</taxon>
        <taxon>Poaceae</taxon>
        <taxon>PACMAD clade</taxon>
        <taxon>Chloridoideae</taxon>
        <taxon>Cynodonteae</taxon>
        <taxon>Eleusininae</taxon>
        <taxon>Eleusine</taxon>
    </lineage>
</organism>
<feature type="domain" description="Serine aminopeptidase S33" evidence="1">
    <location>
        <begin position="127"/>
        <end position="244"/>
    </location>
</feature>
<dbReference type="Proteomes" id="UP001054889">
    <property type="component" value="Unassembled WGS sequence"/>
</dbReference>
<keyword evidence="3" id="KW-1185">Reference proteome</keyword>
<gene>
    <name evidence="2" type="primary">ga15314</name>
    <name evidence="2" type="ORF">PR202_ga15314</name>
</gene>
<evidence type="ECO:0000259" key="1">
    <source>
        <dbReference type="Pfam" id="PF12146"/>
    </source>
</evidence>
<dbReference type="InterPro" id="IPR022742">
    <property type="entry name" value="Hydrolase_4"/>
</dbReference>
<evidence type="ECO:0000313" key="3">
    <source>
        <dbReference type="Proteomes" id="UP001054889"/>
    </source>
</evidence>
<dbReference type="Pfam" id="PF12146">
    <property type="entry name" value="Hydrolase_4"/>
    <property type="match status" value="1"/>
</dbReference>
<accession>A0AAV5CIR4</accession>
<dbReference type="PANTHER" id="PTHR22753:SF24">
    <property type="entry name" value="ESTERASE_LIPASE_THIOESTERASE FAMILY PROTEIN"/>
    <property type="match status" value="1"/>
</dbReference>
<reference evidence="2" key="1">
    <citation type="journal article" date="2018" name="DNA Res.">
        <title>Multiple hybrid de novo genome assembly of finger millet, an orphan allotetraploid crop.</title>
        <authorList>
            <person name="Hatakeyama M."/>
            <person name="Aluri S."/>
            <person name="Balachadran M.T."/>
            <person name="Sivarajan S.R."/>
            <person name="Patrignani A."/>
            <person name="Gruter S."/>
            <person name="Poveda L."/>
            <person name="Shimizu-Inatsugi R."/>
            <person name="Baeten J."/>
            <person name="Francoijs K.J."/>
            <person name="Nataraja K.N."/>
            <person name="Reddy Y.A.N."/>
            <person name="Phadnis S."/>
            <person name="Ravikumar R.L."/>
            <person name="Schlapbach R."/>
            <person name="Sreeman S.M."/>
            <person name="Shimizu K.K."/>
        </authorList>
    </citation>
    <scope>NUCLEOTIDE SEQUENCE</scope>
</reference>
<dbReference type="Gene3D" id="3.40.50.1820">
    <property type="entry name" value="alpha/beta hydrolase"/>
    <property type="match status" value="1"/>
</dbReference>
<sequence length="513" mass="56958">MAATATGVAPRPLLPRAAPRRRALTQCRACAPRTPASALDATATRRGGITEYMEAAREMARRKDGGPARWFTPLECGGAGGRVPGAPTLLYLPGIDGVGLGLIRHHERLAKMFELWCLHIPVEDRTSFEGLVEYVEKAVKSETSRAQDRPVYLVGESVGACIALAVAARNPDIDLVLILVNPGNFMKMPSTSTSRVFSLSEAGQTFSEITSSFFPSLMEAEFDLATTIKGAGYYRRSRKTDFVSDYQPPNPDELEKVINHDRILHFVTNPVMLSTLPDGKIVRGLAGLPKEGPAVLVGYHMLLGLELGPLVTGVLSSTGIHIRGLAHPFMFDKNTEKLMPDSAHFDLHRIMGAVPVTGTNFYKLLAEKQFVLLYPGGAREALHRKVLLDYDDLLKLPFYDIIDKMINQHGLRLRTDSTGELKNQEMHPIVATPKLPGRFYFIFGKPIQTRGREKELRDKEKAQTLYLHVKSEVEGCINYLKEKREEDPYRSILSRLLYQATHGPNAEIPTFEP</sequence>